<reference evidence="3" key="1">
    <citation type="journal article" date="2023" name="Genome Biol. Evol.">
        <title>First Whole Genome Sequence and Flow Cytometry Genome Size Data for the Lichen-Forming Fungus Ramalina farinacea (Ascomycota).</title>
        <authorList>
            <person name="Llewellyn T."/>
            <person name="Mian S."/>
            <person name="Hill R."/>
            <person name="Leitch I.J."/>
            <person name="Gaya E."/>
        </authorList>
    </citation>
    <scope>NUCLEOTIDE SEQUENCE</scope>
    <source>
        <strain evidence="3">LIQ254RAFAR</strain>
    </source>
</reference>
<evidence type="ECO:0000313" key="4">
    <source>
        <dbReference type="Proteomes" id="UP001161017"/>
    </source>
</evidence>
<feature type="compositionally biased region" description="Basic and acidic residues" evidence="1">
    <location>
        <begin position="610"/>
        <end position="623"/>
    </location>
</feature>
<dbReference type="Pfam" id="PF06985">
    <property type="entry name" value="HET"/>
    <property type="match status" value="1"/>
</dbReference>
<dbReference type="Proteomes" id="UP001161017">
    <property type="component" value="Unassembled WGS sequence"/>
</dbReference>
<evidence type="ECO:0000256" key="1">
    <source>
        <dbReference type="SAM" id="MobiDB-lite"/>
    </source>
</evidence>
<evidence type="ECO:0000259" key="2">
    <source>
        <dbReference type="Pfam" id="PF06985"/>
    </source>
</evidence>
<accession>A0AA43QR52</accession>
<dbReference type="EMBL" id="JAPUFD010000011">
    <property type="protein sequence ID" value="MDI1490024.1"/>
    <property type="molecule type" value="Genomic_DNA"/>
</dbReference>
<proteinExistence type="predicted"/>
<organism evidence="3 4">
    <name type="scientific">Ramalina farinacea</name>
    <dbReference type="NCBI Taxonomy" id="258253"/>
    <lineage>
        <taxon>Eukaryota</taxon>
        <taxon>Fungi</taxon>
        <taxon>Dikarya</taxon>
        <taxon>Ascomycota</taxon>
        <taxon>Pezizomycotina</taxon>
        <taxon>Lecanoromycetes</taxon>
        <taxon>OSLEUM clade</taxon>
        <taxon>Lecanoromycetidae</taxon>
        <taxon>Lecanorales</taxon>
        <taxon>Lecanorineae</taxon>
        <taxon>Ramalinaceae</taxon>
        <taxon>Ramalina</taxon>
    </lineage>
</organism>
<dbReference type="PANTHER" id="PTHR24148:SF73">
    <property type="entry name" value="HET DOMAIN PROTEIN (AFU_ORTHOLOGUE AFUA_8G01020)"/>
    <property type="match status" value="1"/>
</dbReference>
<feature type="domain" description="Heterokaryon incompatibility" evidence="2">
    <location>
        <begin position="12"/>
        <end position="124"/>
    </location>
</feature>
<dbReference type="InterPro" id="IPR052895">
    <property type="entry name" value="HetReg/Transcr_Mod"/>
</dbReference>
<evidence type="ECO:0000313" key="3">
    <source>
        <dbReference type="EMBL" id="MDI1490024.1"/>
    </source>
</evidence>
<sequence length="632" mass="71582">MVIAALEKLSPQTHHFWVDTWCIDQENDIDKHRQIRSMGDIYRAADFVLVTLHHRLNHTQSDLDDIMSKLSKLADIHGNGEAWGDEFVEYLGSTEVVEPIVRAFAFLQSLMQSAWPTRLWCFQEAALAERILWIGLDRVPLHISDETAVAILDVPSLNPQLELRLGPQFHSSTLLVKPLLDHRLGWSDPTCVMEAAHLRHCTVQEDEIYGLMGASGVTIEPEPTKSREMLWHKWWKESIRLDHIRWLMLSWNSDYPYLNRNTEDAIFGCVSPPFRKRTQASKSSVLHAPRPYGAVEVGEDCVKVEGYCVGKCASFVYLGSATKVSDIQSCFMTVICLGRGDLDLTMRIVAAMWHTNAFESDIRSMSKIICSRYHSSPASIKNAMSERPFHDGHSRGEQDIILDDFLTDSNFFFRRVDDRELYLTTIESETNKTDVIIQASEPIAPGNFLAIDLNADANYMLESGMHDFESRVLMIAQTAPKATTVGESASYKANPYLHKAGVTLSVRFIWTAGRATALRAHTWDDSPLETFLFPLSSASCPGCQVQEKNAAEIRNWLEDLHKKGVEKISRQAINVEYQRRFGHGQVEFLPDVKDRAFIDSVLYRDEHSGYSIEEDSRTEHDPASGDTTENIA</sequence>
<comment type="caution">
    <text evidence="3">The sequence shown here is derived from an EMBL/GenBank/DDBJ whole genome shotgun (WGS) entry which is preliminary data.</text>
</comment>
<protein>
    <recommendedName>
        <fullName evidence="2">Heterokaryon incompatibility domain-containing protein</fullName>
    </recommendedName>
</protein>
<gene>
    <name evidence="3" type="ORF">OHK93_001223</name>
</gene>
<feature type="region of interest" description="Disordered" evidence="1">
    <location>
        <begin position="610"/>
        <end position="632"/>
    </location>
</feature>
<dbReference type="PANTHER" id="PTHR24148">
    <property type="entry name" value="ANKYRIN REPEAT DOMAIN-CONTAINING PROTEIN 39 HOMOLOG-RELATED"/>
    <property type="match status" value="1"/>
</dbReference>
<dbReference type="AlphaFoldDB" id="A0AA43QR52"/>
<dbReference type="InterPro" id="IPR010730">
    <property type="entry name" value="HET"/>
</dbReference>
<name>A0AA43QR52_9LECA</name>
<keyword evidence="4" id="KW-1185">Reference proteome</keyword>